<feature type="domain" description="J" evidence="2">
    <location>
        <begin position="65"/>
        <end position="134"/>
    </location>
</feature>
<dbReference type="InterPro" id="IPR001623">
    <property type="entry name" value="DnaJ_domain"/>
</dbReference>
<dbReference type="Proteomes" id="UP000541444">
    <property type="component" value="Unassembled WGS sequence"/>
</dbReference>
<dbReference type="GO" id="GO:0009507">
    <property type="term" value="C:chloroplast"/>
    <property type="evidence" value="ECO:0007669"/>
    <property type="project" value="TreeGrafter"/>
</dbReference>
<accession>A0A7J7M2Y7</accession>
<evidence type="ECO:0000259" key="2">
    <source>
        <dbReference type="PROSITE" id="PS50076"/>
    </source>
</evidence>
<dbReference type="SMART" id="SM00271">
    <property type="entry name" value="DnaJ"/>
    <property type="match status" value="1"/>
</dbReference>
<dbReference type="PANTHER" id="PTHR45090">
    <property type="entry name" value="CHAPERONE PROTEIN DNAJ 20 CHLOROPLASTIC"/>
    <property type="match status" value="1"/>
</dbReference>
<dbReference type="InterPro" id="IPR053232">
    <property type="entry name" value="DnaJ_C/III_chloroplastic"/>
</dbReference>
<sequence>MSKQFLSYIKYQIIMVVSLHYSFNGSKQQLSCVQSLSNSHRRLKANVNISCRATKLAEEKTEKASFYKALSLEPNNNVTVQEIKTAYRRKALENHPDICHPSRRKESTRLFVELNKAYETLGNPVLRKEYDYQLGLVSKFERPTCQGTTDSGLSRERWEDQLYELRRRSDNRMSGRGSSVNRFRCRHE</sequence>
<proteinExistence type="predicted"/>
<dbReference type="PROSITE" id="PS50076">
    <property type="entry name" value="DNAJ_2"/>
    <property type="match status" value="1"/>
</dbReference>
<gene>
    <name evidence="3" type="ORF">GIB67_026046</name>
</gene>
<dbReference type="PROSITE" id="PS00636">
    <property type="entry name" value="DNAJ_1"/>
    <property type="match status" value="1"/>
</dbReference>
<dbReference type="EMBL" id="JACGCM010001798">
    <property type="protein sequence ID" value="KAF6149190.1"/>
    <property type="molecule type" value="Genomic_DNA"/>
</dbReference>
<dbReference type="SUPFAM" id="SSF46565">
    <property type="entry name" value="Chaperone J-domain"/>
    <property type="match status" value="1"/>
</dbReference>
<dbReference type="Pfam" id="PF00226">
    <property type="entry name" value="DnaJ"/>
    <property type="match status" value="1"/>
</dbReference>
<protein>
    <recommendedName>
        <fullName evidence="2">J domain-containing protein</fullName>
    </recommendedName>
</protein>
<evidence type="ECO:0000256" key="1">
    <source>
        <dbReference type="SAM" id="MobiDB-lite"/>
    </source>
</evidence>
<feature type="region of interest" description="Disordered" evidence="1">
    <location>
        <begin position="169"/>
        <end position="188"/>
    </location>
</feature>
<evidence type="ECO:0000313" key="4">
    <source>
        <dbReference type="Proteomes" id="UP000541444"/>
    </source>
</evidence>
<reference evidence="3 4" key="1">
    <citation type="journal article" date="2020" name="IScience">
        <title>Genome Sequencing of the Endangered Kingdonia uniflora (Circaeasteraceae, Ranunculales) Reveals Potential Mechanisms of Evolutionary Specialization.</title>
        <authorList>
            <person name="Sun Y."/>
            <person name="Deng T."/>
            <person name="Zhang A."/>
            <person name="Moore M.J."/>
            <person name="Landis J.B."/>
            <person name="Lin N."/>
            <person name="Zhang H."/>
            <person name="Zhang X."/>
            <person name="Huang J."/>
            <person name="Zhang X."/>
            <person name="Sun H."/>
            <person name="Wang H."/>
        </authorList>
    </citation>
    <scope>NUCLEOTIDE SEQUENCE [LARGE SCALE GENOMIC DNA]</scope>
    <source>
        <strain evidence="3">TB1705</strain>
        <tissue evidence="3">Leaf</tissue>
    </source>
</reference>
<keyword evidence="4" id="KW-1185">Reference proteome</keyword>
<dbReference type="Gene3D" id="1.10.287.110">
    <property type="entry name" value="DnaJ domain"/>
    <property type="match status" value="1"/>
</dbReference>
<dbReference type="InterPro" id="IPR036869">
    <property type="entry name" value="J_dom_sf"/>
</dbReference>
<dbReference type="PANTHER" id="PTHR45090:SF8">
    <property type="entry name" value="J DOMAIN-CONTAINING PROTEIN"/>
    <property type="match status" value="1"/>
</dbReference>
<evidence type="ECO:0000313" key="3">
    <source>
        <dbReference type="EMBL" id="KAF6149190.1"/>
    </source>
</evidence>
<name>A0A7J7M2Y7_9MAGN</name>
<dbReference type="CDD" id="cd06257">
    <property type="entry name" value="DnaJ"/>
    <property type="match status" value="1"/>
</dbReference>
<organism evidence="3 4">
    <name type="scientific">Kingdonia uniflora</name>
    <dbReference type="NCBI Taxonomy" id="39325"/>
    <lineage>
        <taxon>Eukaryota</taxon>
        <taxon>Viridiplantae</taxon>
        <taxon>Streptophyta</taxon>
        <taxon>Embryophyta</taxon>
        <taxon>Tracheophyta</taxon>
        <taxon>Spermatophyta</taxon>
        <taxon>Magnoliopsida</taxon>
        <taxon>Ranunculales</taxon>
        <taxon>Circaeasteraceae</taxon>
        <taxon>Kingdonia</taxon>
    </lineage>
</organism>
<dbReference type="AlphaFoldDB" id="A0A7J7M2Y7"/>
<dbReference type="InterPro" id="IPR018253">
    <property type="entry name" value="DnaJ_domain_CS"/>
</dbReference>
<dbReference type="OrthoDB" id="10250354at2759"/>
<comment type="caution">
    <text evidence="3">The sequence shown here is derived from an EMBL/GenBank/DDBJ whole genome shotgun (WGS) entry which is preliminary data.</text>
</comment>